<keyword evidence="2" id="KW-0865">Zymogen</keyword>
<keyword evidence="3" id="KW-0456">Lyase</keyword>
<evidence type="ECO:0000256" key="4">
    <source>
        <dbReference type="ARBA" id="ARBA00023317"/>
    </source>
</evidence>
<dbReference type="Pfam" id="PF02666">
    <property type="entry name" value="PS_Dcarbxylase"/>
    <property type="match status" value="1"/>
</dbReference>
<dbReference type="Proteomes" id="UP001500742">
    <property type="component" value="Unassembled WGS sequence"/>
</dbReference>
<dbReference type="EMBL" id="BAAAZC010000007">
    <property type="protein sequence ID" value="GAA3962817.1"/>
    <property type="molecule type" value="Genomic_DNA"/>
</dbReference>
<keyword evidence="1" id="KW-0210">Decarboxylase</keyword>
<dbReference type="InterPro" id="IPR003817">
    <property type="entry name" value="PS_Dcarbxylase"/>
</dbReference>
<comment type="caution">
    <text evidence="5">The sequence shown here is derived from an EMBL/GenBank/DDBJ whole genome shotgun (WGS) entry which is preliminary data.</text>
</comment>
<dbReference type="RefSeq" id="WP_259091446.1">
    <property type="nucleotide sequence ID" value="NZ_BAAAZC010000007.1"/>
</dbReference>
<evidence type="ECO:0000313" key="5">
    <source>
        <dbReference type="EMBL" id="GAA3962817.1"/>
    </source>
</evidence>
<dbReference type="PANTHER" id="PTHR10067:SF13">
    <property type="entry name" value="PHOSPHATIDYLSERINE DECARBOXYLASE"/>
    <property type="match status" value="1"/>
</dbReference>
<keyword evidence="6" id="KW-1185">Reference proteome</keyword>
<gene>
    <name evidence="5" type="ORF">GCM10022210_08450</name>
</gene>
<evidence type="ECO:0000256" key="3">
    <source>
        <dbReference type="ARBA" id="ARBA00023239"/>
    </source>
</evidence>
<evidence type="ECO:0000256" key="2">
    <source>
        <dbReference type="ARBA" id="ARBA00023145"/>
    </source>
</evidence>
<proteinExistence type="predicted"/>
<keyword evidence="4" id="KW-0670">Pyruvate</keyword>
<evidence type="ECO:0000256" key="1">
    <source>
        <dbReference type="ARBA" id="ARBA00022793"/>
    </source>
</evidence>
<evidence type="ECO:0008006" key="7">
    <source>
        <dbReference type="Google" id="ProtNLM"/>
    </source>
</evidence>
<sequence length="436" mass="47961">MSSSNSSYEVIQQLQYQIEVDQDFANALTNSLVSANTLATANLDLDLYNALNELYSNDGWPLNPQDYLSYLTIFAEVIPSENSGAYDPWQNTPGVNGYSREIYDRLCQFYWLIDQGAAGFTLQDYVSTVNGFVFADWLVAYAIAWGSFLDTPASLTPAALLSYQNDPEYNLQDYSDDSPNWVSFNTFFYRQLNSIKPDGTPMRPIANPGDNTVICSPADCTFKASYQIDGNGNVLDTDGNPTMVTLKETHTIGNINDLLAEGGNEYALNFYNGTFVHYFLSPFDYHRFHTPVSGTVLDLAAVQGKVYLAVDIADNQFDAPDSSEDGYEFSQARGVLVIDTSTSGSNIGLVATVPIGMCQVSSVTMYTAELQGAEVVKGQEFGHFAFGGSDIIMLFEQPLNELKLITNVANAQPPASYQPTNPYHFKYGEVSVIITA</sequence>
<accession>A0ABP7PBD3</accession>
<dbReference type="PANTHER" id="PTHR10067">
    <property type="entry name" value="PHOSPHATIDYLSERINE DECARBOXYLASE"/>
    <property type="match status" value="1"/>
</dbReference>
<organism evidence="5 6">
    <name type="scientific">Mucilaginibacter dorajii</name>
    <dbReference type="NCBI Taxonomy" id="692994"/>
    <lineage>
        <taxon>Bacteria</taxon>
        <taxon>Pseudomonadati</taxon>
        <taxon>Bacteroidota</taxon>
        <taxon>Sphingobacteriia</taxon>
        <taxon>Sphingobacteriales</taxon>
        <taxon>Sphingobacteriaceae</taxon>
        <taxon>Mucilaginibacter</taxon>
    </lineage>
</organism>
<evidence type="ECO:0000313" key="6">
    <source>
        <dbReference type="Proteomes" id="UP001500742"/>
    </source>
</evidence>
<reference evidence="6" key="1">
    <citation type="journal article" date="2019" name="Int. J. Syst. Evol. Microbiol.">
        <title>The Global Catalogue of Microorganisms (GCM) 10K type strain sequencing project: providing services to taxonomists for standard genome sequencing and annotation.</title>
        <authorList>
            <consortium name="The Broad Institute Genomics Platform"/>
            <consortium name="The Broad Institute Genome Sequencing Center for Infectious Disease"/>
            <person name="Wu L."/>
            <person name="Ma J."/>
        </authorList>
    </citation>
    <scope>NUCLEOTIDE SEQUENCE [LARGE SCALE GENOMIC DNA]</scope>
    <source>
        <strain evidence="6">JCM 16601</strain>
    </source>
</reference>
<protein>
    <recommendedName>
        <fullName evidence="7">Phosphatidylserine decarboxylase</fullName>
    </recommendedName>
</protein>
<name>A0ABP7PBD3_9SPHI</name>